<dbReference type="EMBL" id="CP104694">
    <property type="protein sequence ID" value="UXI68584.1"/>
    <property type="molecule type" value="Genomic_DNA"/>
</dbReference>
<gene>
    <name evidence="2" type="ORF">N4264_02720</name>
</gene>
<dbReference type="PANTHER" id="PTHR43471">
    <property type="entry name" value="ABC TRANSPORTER PERMEASE"/>
    <property type="match status" value="1"/>
</dbReference>
<keyword evidence="1" id="KW-0812">Transmembrane</keyword>
<feature type="transmembrane region" description="Helical" evidence="1">
    <location>
        <begin position="145"/>
        <end position="166"/>
    </location>
</feature>
<name>A0ABY6BEX4_9GAMM</name>
<keyword evidence="1" id="KW-0472">Membrane</keyword>
<organism evidence="2 3">
    <name type="scientific">Tahibacter amnicola</name>
    <dbReference type="NCBI Taxonomy" id="2976241"/>
    <lineage>
        <taxon>Bacteria</taxon>
        <taxon>Pseudomonadati</taxon>
        <taxon>Pseudomonadota</taxon>
        <taxon>Gammaproteobacteria</taxon>
        <taxon>Lysobacterales</taxon>
        <taxon>Rhodanobacteraceae</taxon>
        <taxon>Tahibacter</taxon>
    </lineage>
</organism>
<sequence>MTTLILARHEWRRLLVQSWTWGLLAATVALLAYLFLLQVDAFLGGQSRLAATPDAPGVTDLVAVPLLRMVGNLQLFLVPLLTMRAVAGERRDHSLALLLSSGVDDGAIVLGKWLGVMGWNLALIALATLMPLSLLTATPVDLGRVAAAVLGLMAQAALLSAVGIYLSTLTRQPPLAAALGVAANLGLNLVDAGARLNGLNHGLINWIALPSHLDPLMRGLVSAVDLAYFAIGAAACLALAAGRVGSLRSAD</sequence>
<proteinExistence type="predicted"/>
<dbReference type="RefSeq" id="WP_261695542.1">
    <property type="nucleotide sequence ID" value="NZ_CP104694.1"/>
</dbReference>
<feature type="transmembrane region" description="Helical" evidence="1">
    <location>
        <begin position="119"/>
        <end position="138"/>
    </location>
</feature>
<feature type="transmembrane region" description="Helical" evidence="1">
    <location>
        <begin position="21"/>
        <end position="43"/>
    </location>
</feature>
<reference evidence="2" key="1">
    <citation type="submission" date="2022-09" db="EMBL/GenBank/DDBJ databases">
        <title>Tahibacter sp. nov., isolated from a fresh water.</title>
        <authorList>
            <person name="Baek J.H."/>
            <person name="Lee J.K."/>
            <person name="Kim J.M."/>
            <person name="Jeon C.O."/>
        </authorList>
    </citation>
    <scope>NUCLEOTIDE SEQUENCE</scope>
    <source>
        <strain evidence="2">W38</strain>
    </source>
</reference>
<evidence type="ECO:0000313" key="3">
    <source>
        <dbReference type="Proteomes" id="UP001064632"/>
    </source>
</evidence>
<accession>A0ABY6BEX4</accession>
<evidence type="ECO:0000313" key="2">
    <source>
        <dbReference type="EMBL" id="UXI68584.1"/>
    </source>
</evidence>
<feature type="transmembrane region" description="Helical" evidence="1">
    <location>
        <begin position="226"/>
        <end position="245"/>
    </location>
</feature>
<dbReference type="Proteomes" id="UP001064632">
    <property type="component" value="Chromosome"/>
</dbReference>
<protein>
    <submittedName>
        <fullName evidence="2">ABC transporter permease</fullName>
    </submittedName>
</protein>
<keyword evidence="3" id="KW-1185">Reference proteome</keyword>
<evidence type="ECO:0000256" key="1">
    <source>
        <dbReference type="SAM" id="Phobius"/>
    </source>
</evidence>
<dbReference type="Pfam" id="PF12679">
    <property type="entry name" value="ABC2_membrane_2"/>
    <property type="match status" value="1"/>
</dbReference>
<keyword evidence="1" id="KW-1133">Transmembrane helix</keyword>